<gene>
    <name evidence="8" type="ORF">BD311DRAFT_712264</name>
</gene>
<dbReference type="InterPro" id="IPR050386">
    <property type="entry name" value="Glycosyl_hydrolase_5"/>
</dbReference>
<evidence type="ECO:0000256" key="2">
    <source>
        <dbReference type="ARBA" id="ARBA00022801"/>
    </source>
</evidence>
<evidence type="ECO:0000256" key="3">
    <source>
        <dbReference type="ARBA" id="ARBA00023295"/>
    </source>
</evidence>
<dbReference type="Proteomes" id="UP000292957">
    <property type="component" value="Unassembled WGS sequence"/>
</dbReference>
<dbReference type="GO" id="GO:0009251">
    <property type="term" value="P:glucan catabolic process"/>
    <property type="evidence" value="ECO:0007669"/>
    <property type="project" value="TreeGrafter"/>
</dbReference>
<dbReference type="Pfam" id="PF00150">
    <property type="entry name" value="Cellulase"/>
    <property type="match status" value="1"/>
</dbReference>
<protein>
    <submittedName>
        <fullName evidence="8">Glycoside hydrolase</fullName>
    </submittedName>
</protein>
<dbReference type="AlphaFoldDB" id="A0A4Q9MYT7"/>
<evidence type="ECO:0000256" key="6">
    <source>
        <dbReference type="SAM" id="SignalP"/>
    </source>
</evidence>
<dbReference type="PANTHER" id="PTHR31297">
    <property type="entry name" value="GLUCAN ENDO-1,6-BETA-GLUCOSIDASE B"/>
    <property type="match status" value="1"/>
</dbReference>
<feature type="signal peptide" evidence="6">
    <location>
        <begin position="1"/>
        <end position="23"/>
    </location>
</feature>
<evidence type="ECO:0000259" key="7">
    <source>
        <dbReference type="Pfam" id="PF00150"/>
    </source>
</evidence>
<feature type="compositionally biased region" description="Low complexity" evidence="5">
    <location>
        <begin position="42"/>
        <end position="62"/>
    </location>
</feature>
<name>A0A4Q9MYT7_9APHY</name>
<reference evidence="8" key="1">
    <citation type="submission" date="2019-01" db="EMBL/GenBank/DDBJ databases">
        <title>Draft genome sequences of three monokaryotic isolates of the white-rot basidiomycete fungus Dichomitus squalens.</title>
        <authorList>
            <consortium name="DOE Joint Genome Institute"/>
            <person name="Lopez S.C."/>
            <person name="Andreopoulos B."/>
            <person name="Pangilinan J."/>
            <person name="Lipzen A."/>
            <person name="Riley R."/>
            <person name="Ahrendt S."/>
            <person name="Ng V."/>
            <person name="Barry K."/>
            <person name="Daum C."/>
            <person name="Grigoriev I.V."/>
            <person name="Hilden K.S."/>
            <person name="Makela M.R."/>
            <person name="de Vries R.P."/>
        </authorList>
    </citation>
    <scope>NUCLEOTIDE SEQUENCE [LARGE SCALE GENOMIC DNA]</scope>
    <source>
        <strain evidence="8">OM18370.1</strain>
    </source>
</reference>
<organism evidence="8">
    <name type="scientific">Dichomitus squalens</name>
    <dbReference type="NCBI Taxonomy" id="114155"/>
    <lineage>
        <taxon>Eukaryota</taxon>
        <taxon>Fungi</taxon>
        <taxon>Dikarya</taxon>
        <taxon>Basidiomycota</taxon>
        <taxon>Agaricomycotina</taxon>
        <taxon>Agaricomycetes</taxon>
        <taxon>Polyporales</taxon>
        <taxon>Polyporaceae</taxon>
        <taxon>Dichomitus</taxon>
    </lineage>
</organism>
<dbReference type="GO" id="GO:0009986">
    <property type="term" value="C:cell surface"/>
    <property type="evidence" value="ECO:0007669"/>
    <property type="project" value="TreeGrafter"/>
</dbReference>
<dbReference type="EMBL" id="ML143391">
    <property type="protein sequence ID" value="TBU33304.1"/>
    <property type="molecule type" value="Genomic_DNA"/>
</dbReference>
<dbReference type="InterPro" id="IPR017853">
    <property type="entry name" value="GH"/>
</dbReference>
<proteinExistence type="inferred from homology"/>
<sequence length="470" mass="52222">MHRLSGFLRIVLLLVTLVTLCHARQQCRLVSKLDVQPEGSDPQAPLSASPTSSSQTVSQTASASATPSITPFNYGKDTIRGVNLGGWFVLEPWITPSIFENTNNSDIIDEYTFGQMLDADYALDVLQNHWDTWITEDDFAAIAAAGLNHVRMQIGYWSIPITSADTNYTTSVTPYIAGAWPYLLRALGWAKKHGVHVILDLHGAPGSQNGYDNSGQRGSANWAQGDNVARTVDIVRFVANQIGGMIDVLELLNEPGGWQSDIADVIGQYWQDGYNAVRNATGTSLKVMIGDAFLGVDNWDGFLTYPDAQGVLMDFHEYQIFNYDQLEMSQDEHINYSCQVLQTLSNYAKSNLYTVSGEWSNAITDCAKWLNGRGVGARWDGTWQSNQPTFGSCDGYTGNMSTFSDDYKNFLRKYFESQVAIGEAVQGWIFWTWKAENADDWSYQKGLEGGWIPQDPTDRLYPDICSNSTS</sequence>
<keyword evidence="2 4" id="KW-0378">Hydrolase</keyword>
<dbReference type="GO" id="GO:0005576">
    <property type="term" value="C:extracellular region"/>
    <property type="evidence" value="ECO:0007669"/>
    <property type="project" value="TreeGrafter"/>
</dbReference>
<comment type="similarity">
    <text evidence="1 4">Belongs to the glycosyl hydrolase 5 (cellulase A) family.</text>
</comment>
<feature type="domain" description="Glycoside hydrolase family 5" evidence="7">
    <location>
        <begin position="127"/>
        <end position="360"/>
    </location>
</feature>
<dbReference type="OrthoDB" id="62120at2759"/>
<feature type="region of interest" description="Disordered" evidence="5">
    <location>
        <begin position="39"/>
        <end position="62"/>
    </location>
</feature>
<keyword evidence="3 4" id="KW-0326">Glycosidase</keyword>
<dbReference type="PANTHER" id="PTHR31297:SF42">
    <property type="entry name" value="GLYCOSIDE HYDROLASE FAMILY 5 DOMAIN-CONTAINING PROTEIN"/>
    <property type="match status" value="1"/>
</dbReference>
<dbReference type="GO" id="GO:0008422">
    <property type="term" value="F:beta-glucosidase activity"/>
    <property type="evidence" value="ECO:0007669"/>
    <property type="project" value="TreeGrafter"/>
</dbReference>
<accession>A0A4Q9MYT7</accession>
<keyword evidence="6" id="KW-0732">Signal</keyword>
<dbReference type="InterPro" id="IPR001547">
    <property type="entry name" value="Glyco_hydro_5"/>
</dbReference>
<evidence type="ECO:0000313" key="8">
    <source>
        <dbReference type="EMBL" id="TBU33304.1"/>
    </source>
</evidence>
<evidence type="ECO:0000256" key="4">
    <source>
        <dbReference type="RuleBase" id="RU361153"/>
    </source>
</evidence>
<evidence type="ECO:0000256" key="5">
    <source>
        <dbReference type="SAM" id="MobiDB-lite"/>
    </source>
</evidence>
<dbReference type="SUPFAM" id="SSF51445">
    <property type="entry name" value="(Trans)glycosidases"/>
    <property type="match status" value="1"/>
</dbReference>
<dbReference type="Gene3D" id="3.20.20.80">
    <property type="entry name" value="Glycosidases"/>
    <property type="match status" value="1"/>
</dbReference>
<feature type="chain" id="PRO_5020479938" evidence="6">
    <location>
        <begin position="24"/>
        <end position="470"/>
    </location>
</feature>
<evidence type="ECO:0000256" key="1">
    <source>
        <dbReference type="ARBA" id="ARBA00005641"/>
    </source>
</evidence>